<name>A0A5C7EWS4_9PROT</name>
<comment type="function">
    <text evidence="2">Antitoxin component of a type II toxin-antitoxin (TA) system.</text>
</comment>
<dbReference type="OrthoDB" id="9800503at2"/>
<dbReference type="SUPFAM" id="SSF143120">
    <property type="entry name" value="YefM-like"/>
    <property type="match status" value="1"/>
</dbReference>
<sequence>MKVVNIHEARARLSQYLAEVEAGETVVIARRNKPVAKLVAVEGEIAQPKPRPIGLAKGMGHVGPAFFEPMSEEELADWYDVKPTDPLHPDWKPDREQSP</sequence>
<dbReference type="Proteomes" id="UP000321201">
    <property type="component" value="Unassembled WGS sequence"/>
</dbReference>
<keyword evidence="5" id="KW-1185">Reference proteome</keyword>
<evidence type="ECO:0000313" key="5">
    <source>
        <dbReference type="Proteomes" id="UP000321201"/>
    </source>
</evidence>
<organism evidence="4 5">
    <name type="scientific">Pelomicrobium methylotrophicum</name>
    <dbReference type="NCBI Taxonomy" id="2602750"/>
    <lineage>
        <taxon>Bacteria</taxon>
        <taxon>Pseudomonadati</taxon>
        <taxon>Pseudomonadota</taxon>
        <taxon>Hydrogenophilia</taxon>
        <taxon>Hydrogenophilia incertae sedis</taxon>
        <taxon>Pelomicrobium</taxon>
    </lineage>
</organism>
<proteinExistence type="inferred from homology"/>
<dbReference type="RefSeq" id="WP_147800109.1">
    <property type="nucleotide sequence ID" value="NZ_VPFL01000013.1"/>
</dbReference>
<evidence type="ECO:0000256" key="2">
    <source>
        <dbReference type="RuleBase" id="RU362080"/>
    </source>
</evidence>
<evidence type="ECO:0000256" key="1">
    <source>
        <dbReference type="ARBA" id="ARBA00009981"/>
    </source>
</evidence>
<dbReference type="PANTHER" id="PTHR35377">
    <property type="entry name" value="ANTITOXIN VAPB49-RELATED-RELATED"/>
    <property type="match status" value="1"/>
</dbReference>
<evidence type="ECO:0000313" key="4">
    <source>
        <dbReference type="EMBL" id="TXF11480.1"/>
    </source>
</evidence>
<protein>
    <recommendedName>
        <fullName evidence="2">Antitoxin</fullName>
    </recommendedName>
</protein>
<gene>
    <name evidence="4" type="ORF">FR698_10250</name>
</gene>
<feature type="region of interest" description="Disordered" evidence="3">
    <location>
        <begin position="80"/>
        <end position="99"/>
    </location>
</feature>
<dbReference type="InParanoid" id="A0A5C7EWS4"/>
<dbReference type="InterPro" id="IPR006442">
    <property type="entry name" value="Antitoxin_Phd/YefM"/>
</dbReference>
<dbReference type="InterPro" id="IPR036165">
    <property type="entry name" value="YefM-like_sf"/>
</dbReference>
<evidence type="ECO:0000256" key="3">
    <source>
        <dbReference type="SAM" id="MobiDB-lite"/>
    </source>
</evidence>
<dbReference type="InterPro" id="IPR051416">
    <property type="entry name" value="phD-YefM_TA_antitoxins"/>
</dbReference>
<accession>A0A5C7EWS4</accession>
<reference evidence="4 5" key="1">
    <citation type="submission" date="2019-08" db="EMBL/GenBank/DDBJ databases">
        <title>Pelomicrobium methylotrophicum gen. nov., sp. nov. a moderately thermophilic, facultatively anaerobic, lithoautotrophic and methylotrophic bacterium isolated from a terrestrial mud volcano.</title>
        <authorList>
            <person name="Slobodkina G.B."/>
            <person name="Merkel A.Y."/>
            <person name="Slobodkin A.I."/>
        </authorList>
    </citation>
    <scope>NUCLEOTIDE SEQUENCE [LARGE SCALE GENOMIC DNA]</scope>
    <source>
        <strain evidence="4 5">SM250</strain>
    </source>
</reference>
<comment type="caution">
    <text evidence="4">The sequence shown here is derived from an EMBL/GenBank/DDBJ whole genome shotgun (WGS) entry which is preliminary data.</text>
</comment>
<dbReference type="AlphaFoldDB" id="A0A5C7EWS4"/>
<dbReference type="EMBL" id="VPFL01000013">
    <property type="protein sequence ID" value="TXF11480.1"/>
    <property type="molecule type" value="Genomic_DNA"/>
</dbReference>
<dbReference type="NCBIfam" id="TIGR01552">
    <property type="entry name" value="phd_fam"/>
    <property type="match status" value="1"/>
</dbReference>
<dbReference type="Pfam" id="PF02604">
    <property type="entry name" value="PhdYeFM_antitox"/>
    <property type="match status" value="1"/>
</dbReference>
<comment type="similarity">
    <text evidence="1 2">Belongs to the phD/YefM antitoxin family.</text>
</comment>
<dbReference type="Gene3D" id="3.40.1620.10">
    <property type="entry name" value="YefM-like domain"/>
    <property type="match status" value="1"/>
</dbReference>